<accession>A0AA39FZI3</accession>
<feature type="compositionally biased region" description="Low complexity" evidence="1">
    <location>
        <begin position="80"/>
        <end position="94"/>
    </location>
</feature>
<keyword evidence="3" id="KW-1185">Reference proteome</keyword>
<comment type="caution">
    <text evidence="2">The sequence shown here is derived from an EMBL/GenBank/DDBJ whole genome shotgun (WGS) entry which is preliminary data.</text>
</comment>
<protein>
    <submittedName>
        <fullName evidence="2">Uncharacterized protein</fullName>
    </submittedName>
</protein>
<gene>
    <name evidence="2" type="ORF">PV328_002024</name>
</gene>
<dbReference type="EMBL" id="JAQQBS010000001">
    <property type="protein sequence ID" value="KAK0178039.1"/>
    <property type="molecule type" value="Genomic_DNA"/>
</dbReference>
<feature type="compositionally biased region" description="Basic and acidic residues" evidence="1">
    <location>
        <begin position="10"/>
        <end position="19"/>
    </location>
</feature>
<reference evidence="2" key="2">
    <citation type="submission" date="2023-03" db="EMBL/GenBank/DDBJ databases">
        <authorList>
            <person name="Inwood S.N."/>
            <person name="Skelly J.G."/>
            <person name="Guhlin J."/>
            <person name="Harrop T.W.R."/>
            <person name="Goldson S.G."/>
            <person name="Dearden P.K."/>
        </authorList>
    </citation>
    <scope>NUCLEOTIDE SEQUENCE</scope>
    <source>
        <strain evidence="2">Irish</strain>
        <tissue evidence="2">Whole body</tissue>
    </source>
</reference>
<dbReference type="Proteomes" id="UP001168990">
    <property type="component" value="Unassembled WGS sequence"/>
</dbReference>
<feature type="compositionally biased region" description="Pro residues" evidence="1">
    <location>
        <begin position="51"/>
        <end position="69"/>
    </location>
</feature>
<proteinExistence type="predicted"/>
<reference evidence="2" key="1">
    <citation type="journal article" date="2023" name="bioRxiv">
        <title>Scaffold-level genome assemblies of two parasitoid biocontrol wasps reveal the parthenogenesis mechanism and an associated novel virus.</title>
        <authorList>
            <person name="Inwood S."/>
            <person name="Skelly J."/>
            <person name="Guhlin J."/>
            <person name="Harrop T."/>
            <person name="Goldson S."/>
            <person name="Dearden P."/>
        </authorList>
    </citation>
    <scope>NUCLEOTIDE SEQUENCE</scope>
    <source>
        <strain evidence="2">Irish</strain>
        <tissue evidence="2">Whole body</tissue>
    </source>
</reference>
<sequence>MNYFGSILRPGERDWECRRRSSAQQYAHSGISPWYMASDETSDPSPSISLPTPPPPPKAVPPPPPPPPRPPRRSVTFAESPPKTSLSPKSPKSPWVLNRKSSIKTLNVAVPWTPATPSHWDNRKAEYITPIINYKILKGSYDKVNDKLNIV</sequence>
<organism evidence="2 3">
    <name type="scientific">Microctonus aethiopoides</name>
    <dbReference type="NCBI Taxonomy" id="144406"/>
    <lineage>
        <taxon>Eukaryota</taxon>
        <taxon>Metazoa</taxon>
        <taxon>Ecdysozoa</taxon>
        <taxon>Arthropoda</taxon>
        <taxon>Hexapoda</taxon>
        <taxon>Insecta</taxon>
        <taxon>Pterygota</taxon>
        <taxon>Neoptera</taxon>
        <taxon>Endopterygota</taxon>
        <taxon>Hymenoptera</taxon>
        <taxon>Apocrita</taxon>
        <taxon>Ichneumonoidea</taxon>
        <taxon>Braconidae</taxon>
        <taxon>Euphorinae</taxon>
        <taxon>Microctonus</taxon>
    </lineage>
</organism>
<feature type="region of interest" description="Disordered" evidence="1">
    <location>
        <begin position="1"/>
        <end position="96"/>
    </location>
</feature>
<name>A0AA39FZI3_9HYME</name>
<dbReference type="AlphaFoldDB" id="A0AA39FZI3"/>
<evidence type="ECO:0000313" key="2">
    <source>
        <dbReference type="EMBL" id="KAK0178039.1"/>
    </source>
</evidence>
<evidence type="ECO:0000256" key="1">
    <source>
        <dbReference type="SAM" id="MobiDB-lite"/>
    </source>
</evidence>
<evidence type="ECO:0000313" key="3">
    <source>
        <dbReference type="Proteomes" id="UP001168990"/>
    </source>
</evidence>